<name>A0AC34GVT9_9BILA</name>
<dbReference type="Proteomes" id="UP000887579">
    <property type="component" value="Unplaced"/>
</dbReference>
<evidence type="ECO:0000313" key="2">
    <source>
        <dbReference type="WBParaSite" id="ES5_v2.g8909.t1"/>
    </source>
</evidence>
<organism evidence="1 2">
    <name type="scientific">Panagrolaimus sp. ES5</name>
    <dbReference type="NCBI Taxonomy" id="591445"/>
    <lineage>
        <taxon>Eukaryota</taxon>
        <taxon>Metazoa</taxon>
        <taxon>Ecdysozoa</taxon>
        <taxon>Nematoda</taxon>
        <taxon>Chromadorea</taxon>
        <taxon>Rhabditida</taxon>
        <taxon>Tylenchina</taxon>
        <taxon>Panagrolaimomorpha</taxon>
        <taxon>Panagrolaimoidea</taxon>
        <taxon>Panagrolaimidae</taxon>
        <taxon>Panagrolaimus</taxon>
    </lineage>
</organism>
<proteinExistence type="predicted"/>
<reference evidence="2" key="1">
    <citation type="submission" date="2022-11" db="UniProtKB">
        <authorList>
            <consortium name="WormBaseParasite"/>
        </authorList>
    </citation>
    <scope>IDENTIFICATION</scope>
</reference>
<evidence type="ECO:0000313" key="1">
    <source>
        <dbReference type="Proteomes" id="UP000887579"/>
    </source>
</evidence>
<dbReference type="WBParaSite" id="ES5_v2.g8909.t1">
    <property type="protein sequence ID" value="ES5_v2.g8909.t1"/>
    <property type="gene ID" value="ES5_v2.g8909"/>
</dbReference>
<sequence>MSENENQQQVLEEDPKEIYHFIGKRFSDAAAPDVDDQTKIAYLKQAQDRIFVADDVGTVLDSFIDNFLSFFNSEENSIKIRIFTIKFIEKACRFDPSIVKKAAAQLHHSLSNMSDSSEIHKKIIIVVTQLYPFILQWVASRKSDIEAESAWESFSVLKGRIMQMVDSKNEGIRVLTMRFLETLVICQTTKSEMSDLSKLSYQIIRVLTMRFLETLVICQTTKSEMSDLSKLSYQMSLNQVGRDHRFISYRQLETEAAHSFKSLMDHLSSSRTTLLHLISTVTAVARIARARPEFMSQMVEAFESLLYNLPPTLGTGQVKSVRKELTNNLFRLLKHPAAFTKHLQRIQSLLHDLGATDAEIKKNMPDPAELSAALKKRVEANSAQKRTDLLLRGGGPLAKKARIEEDEYDDQKTASAFDDQEAQNRAYQEATDMTTNWIMEKLQHGHIVSHLVYISLLSMPHEMPASFSANTYGVPENVTPEVKRNVARMLATQFMREQKGPGAAYFSEIKKKQHLAKQKAKEEGVIIPPTPADLRDNKHAAIKQPSKDDEGFAVPHLPSKTKKSAVKIDIYRETQPFNDKESRELPKGINCCIKDSEDGFTFTEAENNARYDTIMVNCLSRLFAQNEHKEALFHNIFLEAPVITPGALLILRKACMDPDSCSYSMATLRELILNRNRHRYDFLKIMLELSYVENDVVRHESIATAKELAQIDYVYPEVREFIIKMCQNVTETTVPPIIWSAANDAMDRMETEEVQWNESYARAGLILALNMIPIDTSLIDILTHTLAKAPRLVKLFLINSLDKYATQLSQDDPNVLNAIDNCPNGDDPSTELVRRLKALQERYNSDIRSLIPIIPGLTKEECLDLVPKFVLNATNLRTVPMFYRKLLRSPNLVTKKPPVTVTELIFKLHSIENVSAKAITLLQNTITKLAELPVITPFVFHSIQKLYEKHQGLGDSLSKTLLKCVQKRPWESDPKAFEAFKECAKVMGGYAYSALLFECAKVMGGYAYSALLFGIPWDKFTELIEDQERDQLLGQKLKIYIGNLSAHEQRKLDRRMIEFVKGELEKDDSKKDKKKGINDQMSDTNWIQTHNLQSAFLAGGRREENEDEQNWLKEGVEEVIKAVDEEEKPNESQIMEETEEKNEPKILMD</sequence>
<accession>A0AC34GVT9</accession>
<protein>
    <submittedName>
        <fullName evidence="2">Symplekin</fullName>
    </submittedName>
</protein>